<keyword evidence="3 8" id="KW-1134">Transmembrane beta strand</keyword>
<evidence type="ECO:0000256" key="9">
    <source>
        <dbReference type="RuleBase" id="RU003357"/>
    </source>
</evidence>
<dbReference type="Gene3D" id="2.170.130.10">
    <property type="entry name" value="TonB-dependent receptor, plug domain"/>
    <property type="match status" value="1"/>
</dbReference>
<keyword evidence="4 8" id="KW-0812">Transmembrane</keyword>
<dbReference type="InterPro" id="IPR039426">
    <property type="entry name" value="TonB-dep_rcpt-like"/>
</dbReference>
<dbReference type="Proteomes" id="UP001139319">
    <property type="component" value="Unassembled WGS sequence"/>
</dbReference>
<sequence>MFKRRLLSSSVAMVAALGSLQVAAQDNQEDMDMLLEEVVVTGVRASLNKAIDIKRDSMQVMDAIIAEDIGKLPDNNVVESLQRVPGVQVTDRSEGEVNTVTIRGLTDVSTTVNGRTIFTASGRSMALADLPSTLVSRIDVIKNRSAGQFEEGIAGQIDVHTFRPFDFDGSKVSLAARAVYNEDSEETDPILSGLFSNVWETGVGDFGALVNLSYQETNFRGQSVTPGAQVPFMTEDPLEGFVPLQRIFPDTGFWTPGLDNGLPDEAGSTLNMNGVDQEYYLARDAMFQSDLQGERERTAANISLQFAPNDSSTYTFESMYTGYRNDTFNSLHFSFVDWWGALGELGPIEDTFEVYEGTNVIKERSVKYPFTFTSGDYATNATDSFMSAIRGEWDISDNLTLESELVYQDSEFETEFIAMRGNGGGRYIVNANYSANPFINFEDNPDTADVNEGDLTDLTHWSMGELYDNGARREGEAVTFTTDGEYLNEGGLFHTFNFGLRYDDHDAAEYGRDQGGITCDAGNTTGDAANCQFASYIDEGISWVNDSFMEGEYDVPRSWATPNGEYLLANRAQFLNLYGLDPSDPLMEQFNINEVNTAVYATAQFETELAGMRFDGEIGGRYVNVQTDTEFVDQQDQTRTQGSTETSEFLPSLTARWHFTEGLLMRFNYGETLRMPGYFDLNPTITYYDDITDIGYGTASGGNVDLEPTMSQNLDLSLEWYFGDASSVYVTAFQRDIEGLVVGFRNVVNRDIEGFNTDTFVLSQPDNASNGKLSGIELGTSYFPENLPGLLDGFGIQAALTLLDSEQDIPLLDEEGQVEGTETTDIMGVSDTSYNITLVYDREAFDARLAYVWRSEFFNANSSAQFANPMPIWRDAQKSLDFQLNYDITDDFTVSFNAVNLTGELTHESYGNSPYHRMGNWKIARTFGLGARYSF</sequence>
<dbReference type="InterPro" id="IPR037066">
    <property type="entry name" value="Plug_dom_sf"/>
</dbReference>
<reference evidence="13" key="2">
    <citation type="submission" date="2023-01" db="EMBL/GenBank/DDBJ databases">
        <title>Gilvimarinus xylanilyticus HB14 isolated from Caulerpa lentillifera aquaculture base in Hainan, China.</title>
        <authorList>
            <person name="Zhang Y.-J."/>
        </authorList>
    </citation>
    <scope>NUCLEOTIDE SEQUENCE</scope>
    <source>
        <strain evidence="13">HB14</strain>
    </source>
</reference>
<evidence type="ECO:0000256" key="6">
    <source>
        <dbReference type="ARBA" id="ARBA00023136"/>
    </source>
</evidence>
<dbReference type="PROSITE" id="PS52016">
    <property type="entry name" value="TONB_DEPENDENT_REC_3"/>
    <property type="match status" value="1"/>
</dbReference>
<dbReference type="AlphaFoldDB" id="A0A9X2KS05"/>
<evidence type="ECO:0000313" key="14">
    <source>
        <dbReference type="Proteomes" id="UP001139319"/>
    </source>
</evidence>
<organism evidence="13 14">
    <name type="scientific">Gilvimarinus xylanilyticus</name>
    <dbReference type="NCBI Taxonomy" id="2944139"/>
    <lineage>
        <taxon>Bacteria</taxon>
        <taxon>Pseudomonadati</taxon>
        <taxon>Pseudomonadota</taxon>
        <taxon>Gammaproteobacteria</taxon>
        <taxon>Cellvibrionales</taxon>
        <taxon>Cellvibrionaceae</taxon>
        <taxon>Gilvimarinus</taxon>
    </lineage>
</organism>
<keyword evidence="7 8" id="KW-0998">Cell outer membrane</keyword>
<dbReference type="RefSeq" id="WP_253966021.1">
    <property type="nucleotide sequence ID" value="NZ_JAMFTH010000001.1"/>
</dbReference>
<keyword evidence="10" id="KW-0732">Signal</keyword>
<feature type="domain" description="TonB-dependent receptor-like beta-barrel" evidence="11">
    <location>
        <begin position="440"/>
        <end position="901"/>
    </location>
</feature>
<name>A0A9X2KS05_9GAMM</name>
<keyword evidence="2 8" id="KW-0813">Transport</keyword>
<evidence type="ECO:0000256" key="1">
    <source>
        <dbReference type="ARBA" id="ARBA00004571"/>
    </source>
</evidence>
<evidence type="ECO:0000313" key="13">
    <source>
        <dbReference type="EMBL" id="MCP8897719.1"/>
    </source>
</evidence>
<reference evidence="13" key="1">
    <citation type="submission" date="2022-05" db="EMBL/GenBank/DDBJ databases">
        <authorList>
            <person name="Sun H.-N."/>
        </authorList>
    </citation>
    <scope>NUCLEOTIDE SEQUENCE</scope>
    <source>
        <strain evidence="13">HB14</strain>
    </source>
</reference>
<dbReference type="Pfam" id="PF00593">
    <property type="entry name" value="TonB_dep_Rec_b-barrel"/>
    <property type="match status" value="1"/>
</dbReference>
<keyword evidence="6 8" id="KW-0472">Membrane</keyword>
<evidence type="ECO:0000256" key="7">
    <source>
        <dbReference type="ARBA" id="ARBA00023237"/>
    </source>
</evidence>
<comment type="subcellular location">
    <subcellularLocation>
        <location evidence="1 8">Cell outer membrane</location>
        <topology evidence="1 8">Multi-pass membrane protein</topology>
    </subcellularLocation>
</comment>
<dbReference type="PANTHER" id="PTHR40980:SF3">
    <property type="entry name" value="TONB-DEPENDENT RECEPTOR-LIKE BETA-BARREL DOMAIN-CONTAINING PROTEIN"/>
    <property type="match status" value="1"/>
</dbReference>
<evidence type="ECO:0000256" key="8">
    <source>
        <dbReference type="PROSITE-ProRule" id="PRU01360"/>
    </source>
</evidence>
<keyword evidence="13" id="KW-0675">Receptor</keyword>
<comment type="similarity">
    <text evidence="8 9">Belongs to the TonB-dependent receptor family.</text>
</comment>
<evidence type="ECO:0000259" key="12">
    <source>
        <dbReference type="Pfam" id="PF07715"/>
    </source>
</evidence>
<dbReference type="InterPro" id="IPR010104">
    <property type="entry name" value="TonB_rcpt_bac"/>
</dbReference>
<keyword evidence="14" id="KW-1185">Reference proteome</keyword>
<evidence type="ECO:0000256" key="10">
    <source>
        <dbReference type="SAM" id="SignalP"/>
    </source>
</evidence>
<dbReference type="SUPFAM" id="SSF56935">
    <property type="entry name" value="Porins"/>
    <property type="match status" value="1"/>
</dbReference>
<protein>
    <submittedName>
        <fullName evidence="13">TonB-dependent receptor</fullName>
    </submittedName>
</protein>
<evidence type="ECO:0000259" key="11">
    <source>
        <dbReference type="Pfam" id="PF00593"/>
    </source>
</evidence>
<dbReference type="PANTHER" id="PTHR40980">
    <property type="entry name" value="PLUG DOMAIN-CONTAINING PROTEIN"/>
    <property type="match status" value="1"/>
</dbReference>
<comment type="caution">
    <text evidence="13">The sequence shown here is derived from an EMBL/GenBank/DDBJ whole genome shotgun (WGS) entry which is preliminary data.</text>
</comment>
<gene>
    <name evidence="13" type="ORF">M6D89_00245</name>
</gene>
<dbReference type="Pfam" id="PF07715">
    <property type="entry name" value="Plug"/>
    <property type="match status" value="1"/>
</dbReference>
<dbReference type="InterPro" id="IPR012910">
    <property type="entry name" value="Plug_dom"/>
</dbReference>
<accession>A0A9X2KS05</accession>
<evidence type="ECO:0000256" key="4">
    <source>
        <dbReference type="ARBA" id="ARBA00022692"/>
    </source>
</evidence>
<feature type="signal peptide" evidence="10">
    <location>
        <begin position="1"/>
        <end position="24"/>
    </location>
</feature>
<proteinExistence type="inferred from homology"/>
<dbReference type="GO" id="GO:0009279">
    <property type="term" value="C:cell outer membrane"/>
    <property type="evidence" value="ECO:0007669"/>
    <property type="project" value="UniProtKB-SubCell"/>
</dbReference>
<dbReference type="InterPro" id="IPR036942">
    <property type="entry name" value="Beta-barrel_TonB_sf"/>
</dbReference>
<evidence type="ECO:0000256" key="3">
    <source>
        <dbReference type="ARBA" id="ARBA00022452"/>
    </source>
</evidence>
<keyword evidence="5 9" id="KW-0798">TonB box</keyword>
<feature type="chain" id="PRO_5040959878" evidence="10">
    <location>
        <begin position="25"/>
        <end position="935"/>
    </location>
</feature>
<evidence type="ECO:0000256" key="5">
    <source>
        <dbReference type="ARBA" id="ARBA00023077"/>
    </source>
</evidence>
<dbReference type="EMBL" id="JAMFTH010000001">
    <property type="protein sequence ID" value="MCP8897719.1"/>
    <property type="molecule type" value="Genomic_DNA"/>
</dbReference>
<feature type="domain" description="TonB-dependent receptor plug" evidence="12">
    <location>
        <begin position="54"/>
        <end position="150"/>
    </location>
</feature>
<dbReference type="Gene3D" id="2.40.170.20">
    <property type="entry name" value="TonB-dependent receptor, beta-barrel domain"/>
    <property type="match status" value="1"/>
</dbReference>
<evidence type="ECO:0000256" key="2">
    <source>
        <dbReference type="ARBA" id="ARBA00022448"/>
    </source>
</evidence>
<dbReference type="InterPro" id="IPR000531">
    <property type="entry name" value="Beta-barrel_TonB"/>
</dbReference>
<dbReference type="NCBIfam" id="TIGR01782">
    <property type="entry name" value="TonB-Xanth-Caul"/>
    <property type="match status" value="1"/>
</dbReference>